<dbReference type="InterPro" id="IPR041347">
    <property type="entry name" value="MftR_C"/>
</dbReference>
<sequence length="195" mass="21150">MGRWEPNAVQRLQQAAWKLFAERGYADVTVTEIAERAGLTKRSFFNHFADKREVLFAGAQGFEADILGYLAETDADAEPIDAAIAALTRGGLDLTPYREPARIRRGLIASSTELQERNLIKMASLTAAIAEALGERRVPARTAAFAAQAAVAAFDAAYDDWAADATADFSALMRQALSDLRHAVDAAHDEEPPQS</sequence>
<dbReference type="Gene3D" id="1.10.357.10">
    <property type="entry name" value="Tetracycline Repressor, domain 2"/>
    <property type="match status" value="1"/>
</dbReference>
<feature type="DNA-binding region" description="H-T-H motif" evidence="2">
    <location>
        <begin position="29"/>
        <end position="48"/>
    </location>
</feature>
<evidence type="ECO:0000259" key="3">
    <source>
        <dbReference type="PROSITE" id="PS50977"/>
    </source>
</evidence>
<organism evidence="4 5">
    <name type="scientific">Catenulispora pinistramenti</name>
    <dbReference type="NCBI Taxonomy" id="2705254"/>
    <lineage>
        <taxon>Bacteria</taxon>
        <taxon>Bacillati</taxon>
        <taxon>Actinomycetota</taxon>
        <taxon>Actinomycetes</taxon>
        <taxon>Catenulisporales</taxon>
        <taxon>Catenulisporaceae</taxon>
        <taxon>Catenulispora</taxon>
    </lineage>
</organism>
<keyword evidence="5" id="KW-1185">Reference proteome</keyword>
<proteinExistence type="predicted"/>
<feature type="domain" description="HTH tetR-type" evidence="3">
    <location>
        <begin position="6"/>
        <end position="66"/>
    </location>
</feature>
<evidence type="ECO:0000256" key="1">
    <source>
        <dbReference type="ARBA" id="ARBA00023125"/>
    </source>
</evidence>
<dbReference type="InterPro" id="IPR050624">
    <property type="entry name" value="HTH-type_Tx_Regulator"/>
</dbReference>
<dbReference type="Pfam" id="PF00440">
    <property type="entry name" value="TetR_N"/>
    <property type="match status" value="1"/>
</dbReference>
<dbReference type="InterPro" id="IPR009057">
    <property type="entry name" value="Homeodomain-like_sf"/>
</dbReference>
<dbReference type="PROSITE" id="PS50977">
    <property type="entry name" value="HTH_TETR_2"/>
    <property type="match status" value="1"/>
</dbReference>
<dbReference type="Pfam" id="PF17754">
    <property type="entry name" value="TetR_C_14"/>
    <property type="match status" value="1"/>
</dbReference>
<dbReference type="PANTHER" id="PTHR43479:SF11">
    <property type="entry name" value="ACREF_ENVCD OPERON REPRESSOR-RELATED"/>
    <property type="match status" value="1"/>
</dbReference>
<evidence type="ECO:0000313" key="5">
    <source>
        <dbReference type="Proteomes" id="UP000730482"/>
    </source>
</evidence>
<name>A0ABS5KID2_9ACTN</name>
<reference evidence="4 5" key="1">
    <citation type="submission" date="2020-02" db="EMBL/GenBank/DDBJ databases">
        <title>Acidophilic actinobacteria isolated from forest soil.</title>
        <authorList>
            <person name="Golinska P."/>
        </authorList>
    </citation>
    <scope>NUCLEOTIDE SEQUENCE [LARGE SCALE GENOMIC DNA]</scope>
    <source>
        <strain evidence="4 5">NL8</strain>
    </source>
</reference>
<evidence type="ECO:0000256" key="2">
    <source>
        <dbReference type="PROSITE-ProRule" id="PRU00335"/>
    </source>
</evidence>
<protein>
    <submittedName>
        <fullName evidence="4">TetR/AcrR family transcriptional regulator</fullName>
    </submittedName>
</protein>
<keyword evidence="1 2" id="KW-0238">DNA-binding</keyword>
<dbReference type="EMBL" id="JAAFYZ010000004">
    <property type="protein sequence ID" value="MBS2545630.1"/>
    <property type="molecule type" value="Genomic_DNA"/>
</dbReference>
<dbReference type="InterPro" id="IPR001647">
    <property type="entry name" value="HTH_TetR"/>
</dbReference>
<dbReference type="PANTHER" id="PTHR43479">
    <property type="entry name" value="ACREF/ENVCD OPERON REPRESSOR-RELATED"/>
    <property type="match status" value="1"/>
</dbReference>
<dbReference type="PROSITE" id="PS01081">
    <property type="entry name" value="HTH_TETR_1"/>
    <property type="match status" value="1"/>
</dbReference>
<gene>
    <name evidence="4" type="ORF">KGQ19_01985</name>
</gene>
<dbReference type="SUPFAM" id="SSF46689">
    <property type="entry name" value="Homeodomain-like"/>
    <property type="match status" value="1"/>
</dbReference>
<dbReference type="Proteomes" id="UP000730482">
    <property type="component" value="Unassembled WGS sequence"/>
</dbReference>
<evidence type="ECO:0000313" key="4">
    <source>
        <dbReference type="EMBL" id="MBS2545630.1"/>
    </source>
</evidence>
<dbReference type="InterPro" id="IPR023772">
    <property type="entry name" value="DNA-bd_HTH_TetR-type_CS"/>
</dbReference>
<accession>A0ABS5KID2</accession>
<comment type="caution">
    <text evidence="4">The sequence shown here is derived from an EMBL/GenBank/DDBJ whole genome shotgun (WGS) entry which is preliminary data.</text>
</comment>
<dbReference type="RefSeq" id="WP_212007293.1">
    <property type="nucleotide sequence ID" value="NZ_JAAFYZ010000004.1"/>
</dbReference>
<dbReference type="PRINTS" id="PR00455">
    <property type="entry name" value="HTHTETR"/>
</dbReference>